<evidence type="ECO:0000256" key="11">
    <source>
        <dbReference type="PIRSR" id="PIRSR000097-3"/>
    </source>
</evidence>
<dbReference type="InterPro" id="IPR018170">
    <property type="entry name" value="Aldo/ket_reductase_CS"/>
</dbReference>
<dbReference type="CDD" id="cd19120">
    <property type="entry name" value="AKR_AKR3C2-3"/>
    <property type="match status" value="1"/>
</dbReference>
<dbReference type="GO" id="GO:0042180">
    <property type="term" value="P:ketone metabolic process"/>
    <property type="evidence" value="ECO:0007669"/>
    <property type="project" value="UniProtKB-ARBA"/>
</dbReference>
<accession>A0A9P8AGM5</accession>
<evidence type="ECO:0000256" key="4">
    <source>
        <dbReference type="ARBA" id="ARBA00050878"/>
    </source>
</evidence>
<evidence type="ECO:0000259" key="12">
    <source>
        <dbReference type="Pfam" id="PF00248"/>
    </source>
</evidence>
<comment type="catalytic activity">
    <reaction evidence="5">
        <text>isatin + NADPH + H(+) = 3-hydroxyindolin-2-one + NADP(+)</text>
        <dbReference type="Rhea" id="RHEA:68608"/>
        <dbReference type="ChEBI" id="CHEBI:15378"/>
        <dbReference type="ChEBI" id="CHEBI:27539"/>
        <dbReference type="ChEBI" id="CHEBI:28536"/>
        <dbReference type="ChEBI" id="CHEBI:57783"/>
        <dbReference type="ChEBI" id="CHEBI:58349"/>
    </reaction>
</comment>
<comment type="catalytic activity">
    <reaction evidence="4">
        <text>(R)-pantolactone + NADP(+) = 2-dehydropantolactone + NADPH + H(+)</text>
        <dbReference type="Rhea" id="RHEA:18981"/>
        <dbReference type="ChEBI" id="CHEBI:15378"/>
        <dbReference type="ChEBI" id="CHEBI:16719"/>
        <dbReference type="ChEBI" id="CHEBI:18395"/>
        <dbReference type="ChEBI" id="CHEBI:57783"/>
        <dbReference type="ChEBI" id="CHEBI:58349"/>
        <dbReference type="EC" id="1.1.1.358"/>
    </reaction>
</comment>
<dbReference type="AlphaFoldDB" id="A0A9P8AGM5"/>
<name>A0A9P8AGM5_9ASCO</name>
<comment type="similarity">
    <text evidence="1">Belongs to the aldo/keto reductase family.</text>
</comment>
<dbReference type="OrthoDB" id="416253at2759"/>
<proteinExistence type="inferred from homology"/>
<dbReference type="GO" id="GO:0016652">
    <property type="term" value="F:oxidoreductase activity, acting on NAD(P)H as acceptor"/>
    <property type="evidence" value="ECO:0007669"/>
    <property type="project" value="InterPro"/>
</dbReference>
<dbReference type="PROSITE" id="PS00062">
    <property type="entry name" value="ALDOKETO_REDUCTASE_2"/>
    <property type="match status" value="1"/>
</dbReference>
<protein>
    <recommendedName>
        <fullName evidence="7">2-dehydropantolactone reductase</fullName>
        <ecNumber evidence="6">1.1.1.358</ecNumber>
    </recommendedName>
    <alternativeName>
        <fullName evidence="7">2-dehydropantolactone reductase</fullName>
    </alternativeName>
    <alternativeName>
        <fullName evidence="8">Ketopantoyl-lactone reductase</fullName>
    </alternativeName>
</protein>
<dbReference type="PANTHER" id="PTHR43827:SF3">
    <property type="entry name" value="NADP-DEPENDENT OXIDOREDUCTASE DOMAIN-CONTAINING PROTEIN"/>
    <property type="match status" value="1"/>
</dbReference>
<evidence type="ECO:0000256" key="7">
    <source>
        <dbReference type="ARBA" id="ARBA00079693"/>
    </source>
</evidence>
<feature type="active site" description="Proton donor" evidence="9">
    <location>
        <position position="69"/>
    </location>
</feature>
<gene>
    <name evidence="13" type="ORF">KQ657_001615</name>
</gene>
<dbReference type="InterPro" id="IPR044494">
    <property type="entry name" value="AKR3C2/3"/>
</dbReference>
<evidence type="ECO:0000313" key="14">
    <source>
        <dbReference type="Proteomes" id="UP000790833"/>
    </source>
</evidence>
<dbReference type="PIRSF" id="PIRSF000097">
    <property type="entry name" value="AKR"/>
    <property type="match status" value="1"/>
</dbReference>
<feature type="domain" description="NADP-dependent oxidoreductase" evidence="12">
    <location>
        <begin position="41"/>
        <end position="310"/>
    </location>
</feature>
<evidence type="ECO:0000256" key="8">
    <source>
        <dbReference type="ARBA" id="ARBA00081322"/>
    </source>
</evidence>
<dbReference type="GO" id="GO:0047011">
    <property type="term" value="F:2-dehydropantolactone reductase (A-specific) activity"/>
    <property type="evidence" value="ECO:0007669"/>
    <property type="project" value="UniProtKB-ARBA"/>
</dbReference>
<evidence type="ECO:0000256" key="10">
    <source>
        <dbReference type="PIRSR" id="PIRSR000097-2"/>
    </source>
</evidence>
<evidence type="ECO:0000256" key="5">
    <source>
        <dbReference type="ARBA" id="ARBA00051098"/>
    </source>
</evidence>
<dbReference type="RefSeq" id="XP_043048070.1">
    <property type="nucleotide sequence ID" value="XM_043192406.1"/>
</dbReference>
<comment type="caution">
    <text evidence="13">The sequence shown here is derived from an EMBL/GenBank/DDBJ whole genome shotgun (WGS) entry which is preliminary data.</text>
</comment>
<dbReference type="EMBL" id="JAHMUF010000017">
    <property type="protein sequence ID" value="KAG7192520.1"/>
    <property type="molecule type" value="Genomic_DNA"/>
</dbReference>
<evidence type="ECO:0000256" key="9">
    <source>
        <dbReference type="PIRSR" id="PIRSR000097-1"/>
    </source>
</evidence>
<dbReference type="PRINTS" id="PR00069">
    <property type="entry name" value="ALDKETRDTASE"/>
</dbReference>
<keyword evidence="3" id="KW-0560">Oxidoreductase</keyword>
<keyword evidence="2" id="KW-0521">NADP</keyword>
<evidence type="ECO:0000313" key="13">
    <source>
        <dbReference type="EMBL" id="KAG7192520.1"/>
    </source>
</evidence>
<dbReference type="Gene3D" id="3.20.20.100">
    <property type="entry name" value="NADP-dependent oxidoreductase domain"/>
    <property type="match status" value="1"/>
</dbReference>
<feature type="site" description="Lowers pKa of active site Tyr" evidence="11">
    <location>
        <position position="94"/>
    </location>
</feature>
<dbReference type="Proteomes" id="UP000790833">
    <property type="component" value="Unassembled WGS sequence"/>
</dbReference>
<dbReference type="InterPro" id="IPR020471">
    <property type="entry name" value="AKR"/>
</dbReference>
<dbReference type="EC" id="1.1.1.358" evidence="6"/>
<dbReference type="InterPro" id="IPR023210">
    <property type="entry name" value="NADP_OxRdtase_dom"/>
</dbReference>
<dbReference type="PANTHER" id="PTHR43827">
    <property type="entry name" value="2,5-DIKETO-D-GLUCONIC ACID REDUCTASE"/>
    <property type="match status" value="1"/>
</dbReference>
<evidence type="ECO:0000256" key="3">
    <source>
        <dbReference type="ARBA" id="ARBA00023002"/>
    </source>
</evidence>
<dbReference type="FunFam" id="3.20.20.100:FF:000002">
    <property type="entry name" value="2,5-diketo-D-gluconic acid reductase A"/>
    <property type="match status" value="1"/>
</dbReference>
<dbReference type="InterPro" id="IPR036812">
    <property type="entry name" value="NAD(P)_OxRdtase_dom_sf"/>
</dbReference>
<evidence type="ECO:0000256" key="1">
    <source>
        <dbReference type="ARBA" id="ARBA00007905"/>
    </source>
</evidence>
<keyword evidence="14" id="KW-1185">Reference proteome</keyword>
<reference evidence="13" key="1">
    <citation type="submission" date="2021-03" db="EMBL/GenBank/DDBJ databases">
        <authorList>
            <person name="Palmer J.M."/>
        </authorList>
    </citation>
    <scope>NUCLEOTIDE SEQUENCE</scope>
    <source>
        <strain evidence="13">ARV_011</strain>
    </source>
</reference>
<sequence length="324" mass="36686">MSYPVQLTQSLTTKSGIPITFGTGTGTKWQWLKKGRGEDHQGTIDQNLVDLILLAIESGFNHIDTAEFYTTQPEVGAALAQTDKKREDLFITTKYSPGHSKFPALSNGPKEFFRKALKDLGTSYIDLVMIHHPFFNAESPNSFGYSLGSAWKELVDLKKEGLIRYLGVSNYGVKHLEETFAAVDHNPEYYPIVDQIEFHPYLQSQSVGIHEFAAKHNILIEAYGPLTPLFRLKKKNDEGKEEFLTHPLQELLPVLSSKYSKTDAQILLRYTYQKGILPVTTSSQRQRLIDALDVVNFELEQSDIDEIDKVGASFHYRGFFEGLF</sequence>
<dbReference type="GeneID" id="66114989"/>
<organism evidence="13 14">
    <name type="scientific">Scheffersomyces spartinae</name>
    <dbReference type="NCBI Taxonomy" id="45513"/>
    <lineage>
        <taxon>Eukaryota</taxon>
        <taxon>Fungi</taxon>
        <taxon>Dikarya</taxon>
        <taxon>Ascomycota</taxon>
        <taxon>Saccharomycotina</taxon>
        <taxon>Pichiomycetes</taxon>
        <taxon>Debaryomycetaceae</taxon>
        <taxon>Scheffersomyces</taxon>
    </lineage>
</organism>
<evidence type="ECO:0000256" key="6">
    <source>
        <dbReference type="ARBA" id="ARBA00066965"/>
    </source>
</evidence>
<feature type="binding site" evidence="10">
    <location>
        <position position="131"/>
    </location>
    <ligand>
        <name>substrate</name>
    </ligand>
</feature>
<dbReference type="SUPFAM" id="SSF51430">
    <property type="entry name" value="NAD(P)-linked oxidoreductase"/>
    <property type="match status" value="1"/>
</dbReference>
<evidence type="ECO:0000256" key="2">
    <source>
        <dbReference type="ARBA" id="ARBA00022857"/>
    </source>
</evidence>
<dbReference type="Pfam" id="PF00248">
    <property type="entry name" value="Aldo_ket_red"/>
    <property type="match status" value="1"/>
</dbReference>